<feature type="chain" id="PRO_5026222549" description="DUF3617 family protein" evidence="2">
    <location>
        <begin position="21"/>
        <end position="216"/>
    </location>
</feature>
<keyword evidence="6" id="KW-1185">Reference proteome</keyword>
<feature type="signal peptide" evidence="2">
    <location>
        <begin position="1"/>
        <end position="20"/>
    </location>
</feature>
<evidence type="ECO:0000313" key="5">
    <source>
        <dbReference type="Proteomes" id="UP000430021"/>
    </source>
</evidence>
<dbReference type="Proteomes" id="UP000548685">
    <property type="component" value="Unassembled WGS sequence"/>
</dbReference>
<accession>A0A6I4UE11</accession>
<sequence length="216" mass="22742">MVWLSLVAAVLMAASAQPQSQGQASRLPPRPPPPTTAESPPDRIPIDLGEDEWASDPPQTIDILVPPTQSEAANAAELKDCENQREAGVVAGEIVVCRELPADTSQLYSGSREAWLKDYAERTQNAGTLPPPDVAGPGIFRGPATVSGLCFIPPCPKDPALIIDVEAIPPPPEGSDAERVAQGLKPVEGDNAPLTAEERRRKEAALGLPEAAGLKQ</sequence>
<dbReference type="EMBL" id="JACICE010000001">
    <property type="protein sequence ID" value="MBB3774958.1"/>
    <property type="molecule type" value="Genomic_DNA"/>
</dbReference>
<evidence type="ECO:0000256" key="1">
    <source>
        <dbReference type="SAM" id="MobiDB-lite"/>
    </source>
</evidence>
<comment type="caution">
    <text evidence="4">The sequence shown here is derived from an EMBL/GenBank/DDBJ whole genome shotgun (WGS) entry which is preliminary data.</text>
</comment>
<feature type="compositionally biased region" description="Low complexity" evidence="1">
    <location>
        <begin position="205"/>
        <end position="216"/>
    </location>
</feature>
<organism evidence="4 5">
    <name type="scientific">Erythrobacter ramosus</name>
    <dbReference type="NCBI Taxonomy" id="35811"/>
    <lineage>
        <taxon>Bacteria</taxon>
        <taxon>Pseudomonadati</taxon>
        <taxon>Pseudomonadota</taxon>
        <taxon>Alphaproteobacteria</taxon>
        <taxon>Sphingomonadales</taxon>
        <taxon>Erythrobacteraceae</taxon>
        <taxon>Erythrobacter/Porphyrobacter group</taxon>
        <taxon>Erythrobacter</taxon>
    </lineage>
</organism>
<feature type="region of interest" description="Disordered" evidence="1">
    <location>
        <begin position="15"/>
        <end position="59"/>
    </location>
</feature>
<dbReference type="OrthoDB" id="7391745at2"/>
<dbReference type="EMBL" id="WTYB01000001">
    <property type="protein sequence ID" value="MXP37401.1"/>
    <property type="molecule type" value="Genomic_DNA"/>
</dbReference>
<evidence type="ECO:0000313" key="6">
    <source>
        <dbReference type="Proteomes" id="UP000548685"/>
    </source>
</evidence>
<reference evidence="4 5" key="1">
    <citation type="submission" date="2019-12" db="EMBL/GenBank/DDBJ databases">
        <title>Genomic-based taxomic classification of the family Erythrobacteraceae.</title>
        <authorList>
            <person name="Xu L."/>
        </authorList>
    </citation>
    <scope>NUCLEOTIDE SEQUENCE [LARGE SCALE GENOMIC DNA]</scope>
    <source>
        <strain evidence="4 5">JCM 10282</strain>
    </source>
</reference>
<name>A0A6I4UE11_9SPHN</name>
<proteinExistence type="predicted"/>
<evidence type="ECO:0008006" key="7">
    <source>
        <dbReference type="Google" id="ProtNLM"/>
    </source>
</evidence>
<evidence type="ECO:0000313" key="4">
    <source>
        <dbReference type="EMBL" id="MXP37401.1"/>
    </source>
</evidence>
<feature type="compositionally biased region" description="Low complexity" evidence="1">
    <location>
        <begin position="15"/>
        <end position="27"/>
    </location>
</feature>
<evidence type="ECO:0000256" key="2">
    <source>
        <dbReference type="SAM" id="SignalP"/>
    </source>
</evidence>
<evidence type="ECO:0000313" key="3">
    <source>
        <dbReference type="EMBL" id="MBB3774958.1"/>
    </source>
</evidence>
<gene>
    <name evidence="3" type="ORF">FHS52_000901</name>
    <name evidence="4" type="ORF">GRI59_02080</name>
</gene>
<dbReference type="RefSeq" id="WP_160759542.1">
    <property type="nucleotide sequence ID" value="NZ_BAAADZ010000002.1"/>
</dbReference>
<reference evidence="3 6" key="2">
    <citation type="submission" date="2020-08" db="EMBL/GenBank/DDBJ databases">
        <title>Genomic Encyclopedia of Type Strains, Phase IV (KMG-IV): sequencing the most valuable type-strain genomes for metagenomic binning, comparative biology and taxonomic classification.</title>
        <authorList>
            <person name="Goeker M."/>
        </authorList>
    </citation>
    <scope>NUCLEOTIDE SEQUENCE [LARGE SCALE GENOMIC DNA]</scope>
    <source>
        <strain evidence="3 6">DSM 8510</strain>
    </source>
</reference>
<dbReference type="Proteomes" id="UP000430021">
    <property type="component" value="Unassembled WGS sequence"/>
</dbReference>
<dbReference type="AlphaFoldDB" id="A0A6I4UE11"/>
<feature type="region of interest" description="Disordered" evidence="1">
    <location>
        <begin position="168"/>
        <end position="216"/>
    </location>
</feature>
<protein>
    <recommendedName>
        <fullName evidence="7">DUF3617 family protein</fullName>
    </recommendedName>
</protein>
<keyword evidence="2" id="KW-0732">Signal</keyword>